<keyword evidence="3" id="KW-1185">Reference proteome</keyword>
<evidence type="ECO:0000256" key="1">
    <source>
        <dbReference type="SAM" id="SignalP"/>
    </source>
</evidence>
<dbReference type="AlphaFoldDB" id="A0A5E6M7E2"/>
<evidence type="ECO:0000313" key="2">
    <source>
        <dbReference type="EMBL" id="VVM04851.1"/>
    </source>
</evidence>
<dbReference type="Proteomes" id="UP000334923">
    <property type="component" value="Unassembled WGS sequence"/>
</dbReference>
<gene>
    <name evidence="2" type="ORF">MAMT_00355</name>
</gene>
<evidence type="ECO:0008006" key="4">
    <source>
        <dbReference type="Google" id="ProtNLM"/>
    </source>
</evidence>
<organism evidence="2 3">
    <name type="scientific">Methylacidimicrobium tartarophylax</name>
    <dbReference type="NCBI Taxonomy" id="1041768"/>
    <lineage>
        <taxon>Bacteria</taxon>
        <taxon>Pseudomonadati</taxon>
        <taxon>Verrucomicrobiota</taxon>
        <taxon>Methylacidimicrobium</taxon>
    </lineage>
</organism>
<accession>A0A5E6M7E2</accession>
<protein>
    <recommendedName>
        <fullName evidence="4">Outer membrane protein beta-barrel domain-containing protein</fullName>
    </recommendedName>
</protein>
<dbReference type="EMBL" id="CABFVA020000012">
    <property type="protein sequence ID" value="VVM04851.1"/>
    <property type="molecule type" value="Genomic_DNA"/>
</dbReference>
<sequence length="269" mass="29199">MRLPMQVSRRILSAFALCCLVVAWAAPVFAQPPNEAQAAEDGVFVQEPQKGSRPPVLSGLGNEPVPARHHSGSWFLSVGTGTAFPQYDRGEIVNNRTGAIESVAGNSNFAVNSALSFGYRWFDPERWGHWSFDLDFFGSYMGVGVSGFGMSDHENLGFLGMRGRVGYRVWHDRLEPFIGMIGGSVLANTASGGVDHGAVWGYWFSPTGGVRYYIPNTRWSISLDGFFRFIGGVNGLSGPGVTINEAPHAGLGGRWLYEPVGIVALGYRF</sequence>
<feature type="signal peptide" evidence="1">
    <location>
        <begin position="1"/>
        <end position="30"/>
    </location>
</feature>
<reference evidence="2 3" key="1">
    <citation type="submission" date="2019-09" db="EMBL/GenBank/DDBJ databases">
        <authorList>
            <person name="Cremers G."/>
        </authorList>
    </citation>
    <scope>NUCLEOTIDE SEQUENCE [LARGE SCALE GENOMIC DNA]</scope>
    <source>
        <strain evidence="2">4A</strain>
    </source>
</reference>
<evidence type="ECO:0000313" key="3">
    <source>
        <dbReference type="Proteomes" id="UP000334923"/>
    </source>
</evidence>
<name>A0A5E6M7E2_9BACT</name>
<proteinExistence type="predicted"/>
<feature type="chain" id="PRO_5022904727" description="Outer membrane protein beta-barrel domain-containing protein" evidence="1">
    <location>
        <begin position="31"/>
        <end position="269"/>
    </location>
</feature>
<keyword evidence="1" id="KW-0732">Signal</keyword>